<keyword evidence="3" id="KW-1185">Reference proteome</keyword>
<accession>A0ABW0SQX7</accession>
<dbReference type="EMBL" id="JBHSNM010000009">
    <property type="protein sequence ID" value="MFC5571532.1"/>
    <property type="molecule type" value="Genomic_DNA"/>
</dbReference>
<comment type="caution">
    <text evidence="2">The sequence shown here is derived from an EMBL/GenBank/DDBJ whole genome shotgun (WGS) entry which is preliminary data.</text>
</comment>
<protein>
    <recommendedName>
        <fullName evidence="4">Secreted protein</fullName>
    </recommendedName>
</protein>
<dbReference type="Proteomes" id="UP001596036">
    <property type="component" value="Unassembled WGS sequence"/>
</dbReference>
<evidence type="ECO:0000256" key="1">
    <source>
        <dbReference type="SAM" id="SignalP"/>
    </source>
</evidence>
<proteinExistence type="predicted"/>
<evidence type="ECO:0000313" key="3">
    <source>
        <dbReference type="Proteomes" id="UP001596036"/>
    </source>
</evidence>
<evidence type="ECO:0000313" key="2">
    <source>
        <dbReference type="EMBL" id="MFC5571532.1"/>
    </source>
</evidence>
<evidence type="ECO:0008006" key="4">
    <source>
        <dbReference type="Google" id="ProtNLM"/>
    </source>
</evidence>
<name>A0ABW0SQX7_9GAMM</name>
<keyword evidence="1" id="KW-0732">Signal</keyword>
<dbReference type="RefSeq" id="WP_386756178.1">
    <property type="nucleotide sequence ID" value="NZ_JBHSNM010000009.1"/>
</dbReference>
<feature type="signal peptide" evidence="1">
    <location>
        <begin position="1"/>
        <end position="31"/>
    </location>
</feature>
<gene>
    <name evidence="2" type="ORF">ACFPN1_15840</name>
</gene>
<sequence>MRASLRPGPCRSAAMRKLLPLLVAFALPAAAGTPEIARPMGTPQAVGAVHTVRSIPEACARLEGVFTGDAAQPYRFVAVRSSPTCQPRARFVDFAKAQPSVATGWKFNDEIRVPNAACPSQLAVVRVWRKPGDAAPPALDAQGRARIYLKDAATQAKTGDRPKVSLYAAQMRVEGHACEPGTSP</sequence>
<organism evidence="2 3">
    <name type="scientific">Lysobacter yangpyeongensis</name>
    <dbReference type="NCBI Taxonomy" id="346182"/>
    <lineage>
        <taxon>Bacteria</taxon>
        <taxon>Pseudomonadati</taxon>
        <taxon>Pseudomonadota</taxon>
        <taxon>Gammaproteobacteria</taxon>
        <taxon>Lysobacterales</taxon>
        <taxon>Lysobacteraceae</taxon>
        <taxon>Lysobacter</taxon>
    </lineage>
</organism>
<feature type="chain" id="PRO_5046006929" description="Secreted protein" evidence="1">
    <location>
        <begin position="32"/>
        <end position="184"/>
    </location>
</feature>
<reference evidence="3" key="1">
    <citation type="journal article" date="2019" name="Int. J. Syst. Evol. Microbiol.">
        <title>The Global Catalogue of Microorganisms (GCM) 10K type strain sequencing project: providing services to taxonomists for standard genome sequencing and annotation.</title>
        <authorList>
            <consortium name="The Broad Institute Genomics Platform"/>
            <consortium name="The Broad Institute Genome Sequencing Center for Infectious Disease"/>
            <person name="Wu L."/>
            <person name="Ma J."/>
        </authorList>
    </citation>
    <scope>NUCLEOTIDE SEQUENCE [LARGE SCALE GENOMIC DNA]</scope>
    <source>
        <strain evidence="3">KACC 11407</strain>
    </source>
</reference>